<sequence>MLTVKVMSPNGGEEIHCGLSVGFNPNQQSISVAGLERNIVLHPNDVAYVMNSNGKTVSQYRHMTRSQ</sequence>
<dbReference type="EMBL" id="CGCB01000074">
    <property type="protein sequence ID" value="CFR16931.1"/>
    <property type="molecule type" value="Genomic_DNA"/>
</dbReference>
<gene>
    <name evidence="1" type="ORF">ERS008524_04519</name>
</gene>
<dbReference type="AlphaFoldDB" id="A0AAD0ERT9"/>
<evidence type="ECO:0000313" key="1">
    <source>
        <dbReference type="EMBL" id="CFR16931.1"/>
    </source>
</evidence>
<comment type="caution">
    <text evidence="1">The sequence shown here is derived from an EMBL/GenBank/DDBJ whole genome shotgun (WGS) entry which is preliminary data.</text>
</comment>
<accession>A0AAD0ERT9</accession>
<proteinExistence type="predicted"/>
<dbReference type="GeneID" id="61815369"/>
<reference evidence="1 2" key="1">
    <citation type="submission" date="2015-03" db="EMBL/GenBank/DDBJ databases">
        <authorList>
            <consortium name="Pathogen Informatics"/>
            <person name="Murphy D."/>
        </authorList>
    </citation>
    <scope>NUCLEOTIDE SEQUENCE [LARGE SCALE GENOMIC DNA]</scope>
    <source>
        <strain evidence="1 2">3400/83</strain>
    </source>
</reference>
<dbReference type="Proteomes" id="UP000046784">
    <property type="component" value="Unassembled WGS sequence"/>
</dbReference>
<name>A0AAD0ERT9_YERFR</name>
<dbReference type="RefSeq" id="WP_004390466.1">
    <property type="nucleotide sequence ID" value="NZ_CABMMF010000074.1"/>
</dbReference>
<evidence type="ECO:0000313" key="2">
    <source>
        <dbReference type="Proteomes" id="UP000046784"/>
    </source>
</evidence>
<organism evidence="1 2">
    <name type="scientific">Yersinia frederiksenii</name>
    <dbReference type="NCBI Taxonomy" id="29484"/>
    <lineage>
        <taxon>Bacteria</taxon>
        <taxon>Pseudomonadati</taxon>
        <taxon>Pseudomonadota</taxon>
        <taxon>Gammaproteobacteria</taxon>
        <taxon>Enterobacterales</taxon>
        <taxon>Yersiniaceae</taxon>
        <taxon>Yersinia</taxon>
    </lineage>
</organism>
<protein>
    <submittedName>
        <fullName evidence="1">Uncharacterized protein</fullName>
    </submittedName>
</protein>